<dbReference type="InterPro" id="IPR048011">
    <property type="entry name" value="NTP-PPase_MazG-like_C"/>
</dbReference>
<feature type="domain" description="NTP pyrophosphohydrolase MazG-like" evidence="5">
    <location>
        <begin position="168"/>
        <end position="223"/>
    </location>
</feature>
<sequence>MDDKLKAFERLLNIMDELREKCPWDREQTYESLRANTLEEAYELAGAILSKDYVEMRKELGDLLLHIVFYSKIASEENRFTIAEVMNGLCDKLIYRHPHVFGEVQVSGTGEVLENWEQLKIKEKDGNKTVLSGVPKALPALIKANRIQEKVRAVGFDWEERNQVWDKVEEEYQELRKEVSENNMVNAEKEFGDLLFSVVNAARLYGIDPESALERTNQKFMKRFGYLEERTIKTGKNLKEMSLDEMNVIWEEAKKFDS</sequence>
<dbReference type="STRING" id="1640674.SAMN05216323_104926"/>
<dbReference type="RefSeq" id="WP_092439473.1">
    <property type="nucleotide sequence ID" value="NZ_FMYP01000049.1"/>
</dbReference>
<dbReference type="FunFam" id="1.10.287.1080:FF:000001">
    <property type="entry name" value="Nucleoside triphosphate pyrophosphohydrolase"/>
    <property type="match status" value="1"/>
</dbReference>
<protein>
    <recommendedName>
        <fullName evidence="4">Nucleoside triphosphate pyrophosphohydrolase</fullName>
        <ecNumber evidence="3">3.6.1.8</ecNumber>
    </recommendedName>
</protein>
<evidence type="ECO:0000256" key="3">
    <source>
        <dbReference type="ARBA" id="ARBA00066372"/>
    </source>
</evidence>
<dbReference type="Gene3D" id="1.10.287.1080">
    <property type="entry name" value="MazG-like"/>
    <property type="match status" value="2"/>
</dbReference>
<gene>
    <name evidence="6" type="ORF">SAMN05216323_104926</name>
</gene>
<dbReference type="Pfam" id="PF03819">
    <property type="entry name" value="MazG"/>
    <property type="match status" value="2"/>
</dbReference>
<comment type="similarity">
    <text evidence="2">Belongs to the nucleoside triphosphate pyrophosphohydrolase family.</text>
</comment>
<proteinExistence type="inferred from homology"/>
<organism evidence="6 7">
    <name type="scientific">Williamwhitmania taraxaci</name>
    <dbReference type="NCBI Taxonomy" id="1640674"/>
    <lineage>
        <taxon>Bacteria</taxon>
        <taxon>Pseudomonadati</taxon>
        <taxon>Bacteroidota</taxon>
        <taxon>Bacteroidia</taxon>
        <taxon>Bacteroidales</taxon>
        <taxon>Williamwhitmaniaceae</taxon>
        <taxon>Williamwhitmania</taxon>
    </lineage>
</organism>
<dbReference type="CDD" id="cd11529">
    <property type="entry name" value="NTP-PPase_MazG_Cterm"/>
    <property type="match status" value="1"/>
</dbReference>
<dbReference type="GO" id="GO:0046081">
    <property type="term" value="P:dUTP catabolic process"/>
    <property type="evidence" value="ECO:0007669"/>
    <property type="project" value="TreeGrafter"/>
</dbReference>
<dbReference type="OrthoDB" id="9808939at2"/>
<dbReference type="GO" id="GO:0006950">
    <property type="term" value="P:response to stress"/>
    <property type="evidence" value="ECO:0007669"/>
    <property type="project" value="UniProtKB-ARBA"/>
</dbReference>
<dbReference type="CDD" id="cd11528">
    <property type="entry name" value="NTP-PPase_MazG_Nterm"/>
    <property type="match status" value="1"/>
</dbReference>
<keyword evidence="6" id="KW-0378">Hydrolase</keyword>
<evidence type="ECO:0000256" key="4">
    <source>
        <dbReference type="ARBA" id="ARBA00074799"/>
    </source>
</evidence>
<dbReference type="InterPro" id="IPR011551">
    <property type="entry name" value="NTP_PyrPHydrolase_MazG"/>
</dbReference>
<dbReference type="InterPro" id="IPR048015">
    <property type="entry name" value="NTP-PPase_MazG-like_N"/>
</dbReference>
<dbReference type="Proteomes" id="UP000199452">
    <property type="component" value="Unassembled WGS sequence"/>
</dbReference>
<dbReference type="GO" id="GO:0046061">
    <property type="term" value="P:dATP catabolic process"/>
    <property type="evidence" value="ECO:0007669"/>
    <property type="project" value="TreeGrafter"/>
</dbReference>
<dbReference type="GO" id="GO:0047693">
    <property type="term" value="F:ATP diphosphatase activity"/>
    <property type="evidence" value="ECO:0007669"/>
    <property type="project" value="UniProtKB-EC"/>
</dbReference>
<dbReference type="NCBIfam" id="NF007113">
    <property type="entry name" value="PRK09562.1"/>
    <property type="match status" value="1"/>
</dbReference>
<dbReference type="EC" id="3.6.1.8" evidence="3"/>
<dbReference type="SUPFAM" id="SSF101386">
    <property type="entry name" value="all-alpha NTP pyrophosphatases"/>
    <property type="match status" value="2"/>
</dbReference>
<evidence type="ECO:0000256" key="2">
    <source>
        <dbReference type="ARBA" id="ARBA00061115"/>
    </source>
</evidence>
<dbReference type="FunFam" id="1.10.287.1080:FF:000003">
    <property type="entry name" value="Nucleoside triphosphate pyrophosphohydrolase"/>
    <property type="match status" value="1"/>
</dbReference>
<dbReference type="PANTHER" id="PTHR30522:SF0">
    <property type="entry name" value="NUCLEOSIDE TRIPHOSPHATE PYROPHOSPHOHYDROLASE"/>
    <property type="match status" value="1"/>
</dbReference>
<name>A0A1G6PAT9_9BACT</name>
<dbReference type="NCBIfam" id="TIGR00444">
    <property type="entry name" value="mazG"/>
    <property type="match status" value="1"/>
</dbReference>
<evidence type="ECO:0000313" key="6">
    <source>
        <dbReference type="EMBL" id="SDC76537.1"/>
    </source>
</evidence>
<accession>A0A1G6PAT9</accession>
<evidence type="ECO:0000259" key="5">
    <source>
        <dbReference type="Pfam" id="PF03819"/>
    </source>
</evidence>
<dbReference type="GO" id="GO:0006203">
    <property type="term" value="P:dGTP catabolic process"/>
    <property type="evidence" value="ECO:0007669"/>
    <property type="project" value="TreeGrafter"/>
</dbReference>
<dbReference type="GO" id="GO:0046047">
    <property type="term" value="P:TTP catabolic process"/>
    <property type="evidence" value="ECO:0007669"/>
    <property type="project" value="TreeGrafter"/>
</dbReference>
<dbReference type="InterPro" id="IPR004518">
    <property type="entry name" value="MazG-like_dom"/>
</dbReference>
<dbReference type="PANTHER" id="PTHR30522">
    <property type="entry name" value="NUCLEOSIDE TRIPHOSPHATE PYROPHOSPHOHYDROLASE"/>
    <property type="match status" value="1"/>
</dbReference>
<comment type="catalytic activity">
    <reaction evidence="1">
        <text>ATP + H2O = AMP + diphosphate + H(+)</text>
        <dbReference type="Rhea" id="RHEA:14245"/>
        <dbReference type="ChEBI" id="CHEBI:15377"/>
        <dbReference type="ChEBI" id="CHEBI:15378"/>
        <dbReference type="ChEBI" id="CHEBI:30616"/>
        <dbReference type="ChEBI" id="CHEBI:33019"/>
        <dbReference type="ChEBI" id="CHEBI:456215"/>
        <dbReference type="EC" id="3.6.1.8"/>
    </reaction>
</comment>
<feature type="domain" description="NTP pyrophosphohydrolase MazG-like" evidence="5">
    <location>
        <begin position="28"/>
        <end position="101"/>
    </location>
</feature>
<evidence type="ECO:0000256" key="1">
    <source>
        <dbReference type="ARBA" id="ARBA00052141"/>
    </source>
</evidence>
<evidence type="ECO:0000313" key="7">
    <source>
        <dbReference type="Proteomes" id="UP000199452"/>
    </source>
</evidence>
<reference evidence="6 7" key="1">
    <citation type="submission" date="2016-09" db="EMBL/GenBank/DDBJ databases">
        <authorList>
            <person name="Capua I."/>
            <person name="De Benedictis P."/>
            <person name="Joannis T."/>
            <person name="Lombin L.H."/>
            <person name="Cattoli G."/>
        </authorList>
    </citation>
    <scope>NUCLEOTIDE SEQUENCE [LARGE SCALE GENOMIC DNA]</scope>
    <source>
        <strain evidence="6 7">A7P-90m</strain>
    </source>
</reference>
<dbReference type="EMBL" id="FMYP01000049">
    <property type="protein sequence ID" value="SDC76537.1"/>
    <property type="molecule type" value="Genomic_DNA"/>
</dbReference>
<dbReference type="GO" id="GO:0046052">
    <property type="term" value="P:UTP catabolic process"/>
    <property type="evidence" value="ECO:0007669"/>
    <property type="project" value="TreeGrafter"/>
</dbReference>
<keyword evidence="7" id="KW-1185">Reference proteome</keyword>
<dbReference type="GO" id="GO:0046076">
    <property type="term" value="P:dTTP catabolic process"/>
    <property type="evidence" value="ECO:0007669"/>
    <property type="project" value="TreeGrafter"/>
</dbReference>
<dbReference type="AlphaFoldDB" id="A0A1G6PAT9"/>